<dbReference type="CDD" id="cd00593">
    <property type="entry name" value="RIBOc"/>
    <property type="match status" value="1"/>
</dbReference>
<feature type="domain" description="RNase III" evidence="2">
    <location>
        <begin position="540"/>
        <end position="595"/>
    </location>
</feature>
<dbReference type="InterPro" id="IPR000999">
    <property type="entry name" value="RNase_III_dom"/>
</dbReference>
<dbReference type="Gene3D" id="1.10.1520.10">
    <property type="entry name" value="Ribonuclease III domain"/>
    <property type="match status" value="1"/>
</dbReference>
<dbReference type="GO" id="GO:0004525">
    <property type="term" value="F:ribonuclease III activity"/>
    <property type="evidence" value="ECO:0007669"/>
    <property type="project" value="InterPro"/>
</dbReference>
<dbReference type="PROSITE" id="PS50142">
    <property type="entry name" value="RNASE_3_2"/>
    <property type="match status" value="1"/>
</dbReference>
<proteinExistence type="predicted"/>
<dbReference type="AlphaFoldDB" id="A0A9P6DZE6"/>
<gene>
    <name evidence="3" type="ORF">BS47DRAFT_1360100</name>
</gene>
<dbReference type="Pfam" id="PF00636">
    <property type="entry name" value="Ribonuclease_3"/>
    <property type="match status" value="1"/>
</dbReference>
<dbReference type="GO" id="GO:0006396">
    <property type="term" value="P:RNA processing"/>
    <property type="evidence" value="ECO:0007669"/>
    <property type="project" value="InterPro"/>
</dbReference>
<dbReference type="InterPro" id="IPR036389">
    <property type="entry name" value="RNase_III_sf"/>
</dbReference>
<dbReference type="InterPro" id="IPR026749">
    <property type="entry name" value="Tmem135"/>
</dbReference>
<keyword evidence="4" id="KW-1185">Reference proteome</keyword>
<protein>
    <recommendedName>
        <fullName evidence="2">RNase III domain-containing protein</fullName>
    </recommendedName>
</protein>
<sequence length="739" mass="81817">MQDSQEMHGHAAPKSRLTPVSLSGRQMTRTPQQQVLERIRPFAITYALISLPRVLRLLAGNSKTPFGIRLKVLLTILLRPSVSKLKLAAFPAVLPLVYQTIRPHITSEYASEITAFLSSPVSLLLPHGLRLNLALYTLGSALSTFLKSASPKAIEAKAAAGDTSKDWRDYLPPVTILNALGNSWMLWSWYRVKGVFPKSYEALIRDHSPHYCPPSRHSDEIRDFLEVTLNPRIPNPIPGGHQYVVCQTLHPNEPSCTKNYFIAWADCAPIVAKWVSGFGALTTVLGFKRRILSDPVEALKSWLEYTVRGTLYVTGSVQTVWAVICVLQRLFPGDFLPKSRWVINGSIASLWIYALPHNRRKAISIYVGRLAALSMWRAWLKLGGWGLKYGEVLIFAVGWSFLLQLRASGWRIEGLMRKGIKFIEGKPLEPTPTPPPSSLPSEANLTTLQRSKDSYVSIADSGFSEQGVADILCHIDIGIPQTYPSPLSVASKYNGSKPSSFPVPIMASNMPPLPGIQSDVIRARVFSHRSIVVGVIEGEEDNTNERLSFLGNALLSGAITKYLFLKFPLSKTRYLTELRISLTMKEKLSEWSTYLAAIALDQGTAALESWVTTFLDSLPASTWPADQSSSVSVPVYNKVELDAPLGALKSPVADLRVHPPPGVQPIMPYSTAPAPPGGSPPPVSKSFVSQFNEVAQARHEGNIVWEFEPKGLDHERIWRAHLLCQFLSIWVCHQTFDHG</sequence>
<feature type="region of interest" description="Disordered" evidence="1">
    <location>
        <begin position="1"/>
        <end position="32"/>
    </location>
</feature>
<evidence type="ECO:0000313" key="3">
    <source>
        <dbReference type="EMBL" id="KAF9516638.1"/>
    </source>
</evidence>
<evidence type="ECO:0000259" key="2">
    <source>
        <dbReference type="PROSITE" id="PS50142"/>
    </source>
</evidence>
<dbReference type="PANTHER" id="PTHR12459">
    <property type="entry name" value="TRANSMEMBRANE PROTEIN 135-RELATED"/>
    <property type="match status" value="1"/>
</dbReference>
<name>A0A9P6DZE6_9AGAM</name>
<comment type="caution">
    <text evidence="3">The sequence shown here is derived from an EMBL/GenBank/DDBJ whole genome shotgun (WGS) entry which is preliminary data.</text>
</comment>
<dbReference type="PANTHER" id="PTHR12459:SF19">
    <property type="entry name" value="TRANSMEMBRANE PROTEIN 135 N-TERMINAL DOMAIN-CONTAINING PROTEIN"/>
    <property type="match status" value="1"/>
</dbReference>
<organism evidence="3 4">
    <name type="scientific">Hydnum rufescens UP504</name>
    <dbReference type="NCBI Taxonomy" id="1448309"/>
    <lineage>
        <taxon>Eukaryota</taxon>
        <taxon>Fungi</taxon>
        <taxon>Dikarya</taxon>
        <taxon>Basidiomycota</taxon>
        <taxon>Agaricomycotina</taxon>
        <taxon>Agaricomycetes</taxon>
        <taxon>Cantharellales</taxon>
        <taxon>Hydnaceae</taxon>
        <taxon>Hydnum</taxon>
    </lineage>
</organism>
<dbReference type="SUPFAM" id="SSF69065">
    <property type="entry name" value="RNase III domain-like"/>
    <property type="match status" value="1"/>
</dbReference>
<dbReference type="Proteomes" id="UP000886523">
    <property type="component" value="Unassembled WGS sequence"/>
</dbReference>
<evidence type="ECO:0000313" key="4">
    <source>
        <dbReference type="Proteomes" id="UP000886523"/>
    </source>
</evidence>
<evidence type="ECO:0000256" key="1">
    <source>
        <dbReference type="SAM" id="MobiDB-lite"/>
    </source>
</evidence>
<feature type="compositionally biased region" description="Polar residues" evidence="1">
    <location>
        <begin position="18"/>
        <end position="32"/>
    </location>
</feature>
<reference evidence="3" key="1">
    <citation type="journal article" date="2020" name="Nat. Commun.">
        <title>Large-scale genome sequencing of mycorrhizal fungi provides insights into the early evolution of symbiotic traits.</title>
        <authorList>
            <person name="Miyauchi S."/>
            <person name="Kiss E."/>
            <person name="Kuo A."/>
            <person name="Drula E."/>
            <person name="Kohler A."/>
            <person name="Sanchez-Garcia M."/>
            <person name="Morin E."/>
            <person name="Andreopoulos B."/>
            <person name="Barry K.W."/>
            <person name="Bonito G."/>
            <person name="Buee M."/>
            <person name="Carver A."/>
            <person name="Chen C."/>
            <person name="Cichocki N."/>
            <person name="Clum A."/>
            <person name="Culley D."/>
            <person name="Crous P.W."/>
            <person name="Fauchery L."/>
            <person name="Girlanda M."/>
            <person name="Hayes R.D."/>
            <person name="Keri Z."/>
            <person name="LaButti K."/>
            <person name="Lipzen A."/>
            <person name="Lombard V."/>
            <person name="Magnuson J."/>
            <person name="Maillard F."/>
            <person name="Murat C."/>
            <person name="Nolan M."/>
            <person name="Ohm R.A."/>
            <person name="Pangilinan J."/>
            <person name="Pereira M.F."/>
            <person name="Perotto S."/>
            <person name="Peter M."/>
            <person name="Pfister S."/>
            <person name="Riley R."/>
            <person name="Sitrit Y."/>
            <person name="Stielow J.B."/>
            <person name="Szollosi G."/>
            <person name="Zifcakova L."/>
            <person name="Stursova M."/>
            <person name="Spatafora J.W."/>
            <person name="Tedersoo L."/>
            <person name="Vaario L.M."/>
            <person name="Yamada A."/>
            <person name="Yan M."/>
            <person name="Wang P."/>
            <person name="Xu J."/>
            <person name="Bruns T."/>
            <person name="Baldrian P."/>
            <person name="Vilgalys R."/>
            <person name="Dunand C."/>
            <person name="Henrissat B."/>
            <person name="Grigoriev I.V."/>
            <person name="Hibbett D."/>
            <person name="Nagy L.G."/>
            <person name="Martin F.M."/>
        </authorList>
    </citation>
    <scope>NUCLEOTIDE SEQUENCE</scope>
    <source>
        <strain evidence="3">UP504</strain>
    </source>
</reference>
<dbReference type="EMBL" id="MU128937">
    <property type="protein sequence ID" value="KAF9516638.1"/>
    <property type="molecule type" value="Genomic_DNA"/>
</dbReference>
<dbReference type="OrthoDB" id="3247964at2759"/>
<accession>A0A9P6DZE6</accession>